<comment type="similarity">
    <text evidence="5">Belongs to the SAT4 family.</text>
</comment>
<feature type="transmembrane region" description="Helical" evidence="6">
    <location>
        <begin position="285"/>
        <end position="311"/>
    </location>
</feature>
<feature type="transmembrane region" description="Helical" evidence="6">
    <location>
        <begin position="82"/>
        <end position="103"/>
    </location>
</feature>
<evidence type="ECO:0000256" key="5">
    <source>
        <dbReference type="ARBA" id="ARBA00038359"/>
    </source>
</evidence>
<keyword evidence="4 6" id="KW-0472">Membrane</keyword>
<keyword evidence="3 6" id="KW-1133">Transmembrane helix</keyword>
<keyword evidence="2 6" id="KW-0812">Transmembrane</keyword>
<gene>
    <name evidence="8" type="ORF">BN869_000012199_1</name>
</gene>
<proteinExistence type="inferred from homology"/>
<sequence>MVTFHLYGWPYARSLAMSYDEDALLLDLIGQDYDNFDEPIPASNHPPLLRGLVASFLVLSWSCVSFRLYVRWRVVKSLGLDDAFVILYLLCGTLGSIAFLISIEFGTGQHLLLLTVGQVGRYLFTFYLTNGFLNLAAAFIKLSLLCQYLRVFNRSSLPYKVSLVGIVVATLWGIAFAILAFFPCSTVSDFWYSPPDARCWAYGSSEATQFTATFIVHSVLNMILDLYILAIPTHLFFQSQSSSRTRFGLLALLFLGAVVTSLSGWRLQTIIQYQAGWYPTHDPTWYGPISILLGVLEVHVASACASIPIFWPIISPYLNLGGIFVTHEVSVQVQDYSDSQAIIDRKDNAPSRHASTWNSSDNGQTISETELLPISGQNTNPHYNNKFVAEHVDPFRTTQAQTSLVGSDSNRDNRKWYKV</sequence>
<evidence type="ECO:0000313" key="8">
    <source>
        <dbReference type="EMBL" id="CEO56141.1"/>
    </source>
</evidence>
<organism evidence="8">
    <name type="scientific">Bionectria ochroleuca</name>
    <name type="common">Gliocladium roseum</name>
    <dbReference type="NCBI Taxonomy" id="29856"/>
    <lineage>
        <taxon>Eukaryota</taxon>
        <taxon>Fungi</taxon>
        <taxon>Dikarya</taxon>
        <taxon>Ascomycota</taxon>
        <taxon>Pezizomycotina</taxon>
        <taxon>Sordariomycetes</taxon>
        <taxon>Hypocreomycetidae</taxon>
        <taxon>Hypocreales</taxon>
        <taxon>Bionectriaceae</taxon>
        <taxon>Clonostachys</taxon>
    </lineage>
</organism>
<evidence type="ECO:0000256" key="4">
    <source>
        <dbReference type="ARBA" id="ARBA00023136"/>
    </source>
</evidence>
<feature type="transmembrane region" description="Helical" evidence="6">
    <location>
        <begin position="161"/>
        <end position="182"/>
    </location>
</feature>
<evidence type="ECO:0000256" key="3">
    <source>
        <dbReference type="ARBA" id="ARBA00022989"/>
    </source>
</evidence>
<dbReference type="Pfam" id="PF20684">
    <property type="entry name" value="Fung_rhodopsin"/>
    <property type="match status" value="1"/>
</dbReference>
<evidence type="ECO:0000256" key="2">
    <source>
        <dbReference type="ARBA" id="ARBA00022692"/>
    </source>
</evidence>
<comment type="subcellular location">
    <subcellularLocation>
        <location evidence="1">Membrane</location>
        <topology evidence="1">Multi-pass membrane protein</topology>
    </subcellularLocation>
</comment>
<dbReference type="GO" id="GO:0016020">
    <property type="term" value="C:membrane"/>
    <property type="evidence" value="ECO:0007669"/>
    <property type="project" value="UniProtKB-SubCell"/>
</dbReference>
<feature type="domain" description="Rhodopsin" evidence="7">
    <location>
        <begin position="66"/>
        <end position="315"/>
    </location>
</feature>
<dbReference type="EMBL" id="CDPU01000061">
    <property type="protein sequence ID" value="CEO56141.1"/>
    <property type="molecule type" value="Genomic_DNA"/>
</dbReference>
<feature type="transmembrane region" description="Helical" evidence="6">
    <location>
        <begin position="48"/>
        <end position="70"/>
    </location>
</feature>
<feature type="transmembrane region" description="Helical" evidence="6">
    <location>
        <begin position="247"/>
        <end position="265"/>
    </location>
</feature>
<evidence type="ECO:0000256" key="1">
    <source>
        <dbReference type="ARBA" id="ARBA00004141"/>
    </source>
</evidence>
<dbReference type="PANTHER" id="PTHR33048">
    <property type="entry name" value="PTH11-LIKE INTEGRAL MEMBRANE PROTEIN (AFU_ORTHOLOGUE AFUA_5G11245)"/>
    <property type="match status" value="1"/>
</dbReference>
<feature type="transmembrane region" description="Helical" evidence="6">
    <location>
        <begin position="123"/>
        <end position="149"/>
    </location>
</feature>
<name>A0A0B7KN01_BIOOC</name>
<dbReference type="InterPro" id="IPR052337">
    <property type="entry name" value="SAT4-like"/>
</dbReference>
<evidence type="ECO:0000256" key="6">
    <source>
        <dbReference type="SAM" id="Phobius"/>
    </source>
</evidence>
<evidence type="ECO:0000259" key="7">
    <source>
        <dbReference type="Pfam" id="PF20684"/>
    </source>
</evidence>
<accession>A0A0B7KN01</accession>
<reference evidence="8" key="1">
    <citation type="submission" date="2015-01" db="EMBL/GenBank/DDBJ databases">
        <authorList>
            <person name="Durling Mikael"/>
        </authorList>
    </citation>
    <scope>NUCLEOTIDE SEQUENCE</scope>
</reference>
<dbReference type="InterPro" id="IPR049326">
    <property type="entry name" value="Rhodopsin_dom_fungi"/>
</dbReference>
<protein>
    <recommendedName>
        <fullName evidence="7">Rhodopsin domain-containing protein</fullName>
    </recommendedName>
</protein>
<dbReference type="AlphaFoldDB" id="A0A0B7KN01"/>
<dbReference type="PANTHER" id="PTHR33048:SF47">
    <property type="entry name" value="INTEGRAL MEMBRANE PROTEIN-RELATED"/>
    <property type="match status" value="1"/>
</dbReference>
<feature type="transmembrane region" description="Helical" evidence="6">
    <location>
        <begin position="214"/>
        <end position="235"/>
    </location>
</feature>